<dbReference type="PROSITE" id="PS51186">
    <property type="entry name" value="GNAT"/>
    <property type="match status" value="1"/>
</dbReference>
<dbReference type="Pfam" id="PF00583">
    <property type="entry name" value="Acetyltransf_1"/>
    <property type="match status" value="1"/>
</dbReference>
<dbReference type="GO" id="GO:0016747">
    <property type="term" value="F:acyltransferase activity, transferring groups other than amino-acyl groups"/>
    <property type="evidence" value="ECO:0007669"/>
    <property type="project" value="InterPro"/>
</dbReference>
<reference evidence="2" key="1">
    <citation type="journal article" date="2014" name="Int. J. Syst. Evol. Microbiol.">
        <title>Complete genome sequence of Corynebacterium casei LMG S-19264T (=DSM 44701T), isolated from a smear-ripened cheese.</title>
        <authorList>
            <consortium name="US DOE Joint Genome Institute (JGI-PGF)"/>
            <person name="Walter F."/>
            <person name="Albersmeier A."/>
            <person name="Kalinowski J."/>
            <person name="Ruckert C."/>
        </authorList>
    </citation>
    <scope>NUCLEOTIDE SEQUENCE</scope>
    <source>
        <strain evidence="2">CGMCC 1.15085</strain>
    </source>
</reference>
<dbReference type="Gene3D" id="3.40.630.30">
    <property type="match status" value="1"/>
</dbReference>
<dbReference type="EMBL" id="BMHI01000009">
    <property type="protein sequence ID" value="GGB48028.1"/>
    <property type="molecule type" value="Genomic_DNA"/>
</dbReference>
<evidence type="ECO:0000259" key="1">
    <source>
        <dbReference type="PROSITE" id="PS51186"/>
    </source>
</evidence>
<evidence type="ECO:0000313" key="3">
    <source>
        <dbReference type="Proteomes" id="UP000636793"/>
    </source>
</evidence>
<evidence type="ECO:0000313" key="2">
    <source>
        <dbReference type="EMBL" id="GGB48028.1"/>
    </source>
</evidence>
<dbReference type="AlphaFoldDB" id="A0A916X0D0"/>
<dbReference type="SUPFAM" id="SSF55729">
    <property type="entry name" value="Acyl-CoA N-acyltransferases (Nat)"/>
    <property type="match status" value="1"/>
</dbReference>
<dbReference type="InterPro" id="IPR000182">
    <property type="entry name" value="GNAT_dom"/>
</dbReference>
<dbReference type="InterPro" id="IPR016181">
    <property type="entry name" value="Acyl_CoA_acyltransferase"/>
</dbReference>
<proteinExistence type="predicted"/>
<dbReference type="Proteomes" id="UP000636793">
    <property type="component" value="Unassembled WGS sequence"/>
</dbReference>
<protein>
    <submittedName>
        <fullName evidence="2">N-acetyltransferase</fullName>
    </submittedName>
</protein>
<name>A0A916X0D0_9MICO</name>
<feature type="domain" description="N-acetyltransferase" evidence="1">
    <location>
        <begin position="131"/>
        <end position="265"/>
    </location>
</feature>
<accession>A0A916X0D0</accession>
<organism evidence="2 3">
    <name type="scientific">Flexivirga endophytica</name>
    <dbReference type="NCBI Taxonomy" id="1849103"/>
    <lineage>
        <taxon>Bacteria</taxon>
        <taxon>Bacillati</taxon>
        <taxon>Actinomycetota</taxon>
        <taxon>Actinomycetes</taxon>
        <taxon>Micrococcales</taxon>
        <taxon>Dermacoccaceae</taxon>
        <taxon>Flexivirga</taxon>
    </lineage>
</organism>
<reference evidence="2" key="2">
    <citation type="submission" date="2020-09" db="EMBL/GenBank/DDBJ databases">
        <authorList>
            <person name="Sun Q."/>
            <person name="Zhou Y."/>
        </authorList>
    </citation>
    <scope>NUCLEOTIDE SEQUENCE</scope>
    <source>
        <strain evidence="2">CGMCC 1.15085</strain>
    </source>
</reference>
<comment type="caution">
    <text evidence="2">The sequence shown here is derived from an EMBL/GenBank/DDBJ whole genome shotgun (WGS) entry which is preliminary data.</text>
</comment>
<keyword evidence="3" id="KW-1185">Reference proteome</keyword>
<sequence>MLMRTRLSPGRRTDLGILQLQGADIADRGDHLVVRSPRNPLFHWGNFVLVTSGDPSDADRWLSVFAAEFPEAEHIAIDLPELPDDVAAYAAHGVGIDTDDVLTSTNLPQLRPLPDGYAVHQLLSDDDWEQVVGRNVAENNATGEHEPVGYERFSRDQAAHRRALVADGDAAFFGAFAGAELVADLGIVLLDDGARYQSVGTAAEHRRKGLAGHLLGVAARWAGERGAGEWVIVTESTNPAGRLYRSLGFAGAAQNVRAYRSTRPR</sequence>
<gene>
    <name evidence="2" type="ORF">GCM10011492_44040</name>
</gene>